<evidence type="ECO:0000313" key="2">
    <source>
        <dbReference type="Proteomes" id="UP001190825"/>
    </source>
</evidence>
<comment type="caution">
    <text evidence="1">The sequence shown here is derived from an EMBL/GenBank/DDBJ whole genome shotgun (WGS) entry which is preliminary data.</text>
</comment>
<evidence type="ECO:0000313" key="1">
    <source>
        <dbReference type="EMBL" id="PLU03816.1"/>
    </source>
</evidence>
<organism evidence="1 2">
    <name type="scientific">Sinorhizobium medicae</name>
    <dbReference type="NCBI Taxonomy" id="110321"/>
    <lineage>
        <taxon>Bacteria</taxon>
        <taxon>Pseudomonadati</taxon>
        <taxon>Pseudomonadota</taxon>
        <taxon>Alphaproteobacteria</taxon>
        <taxon>Hyphomicrobiales</taxon>
        <taxon>Rhizobiaceae</taxon>
        <taxon>Sinorhizobium/Ensifer group</taxon>
        <taxon>Sinorhizobium</taxon>
    </lineage>
</organism>
<keyword evidence="2" id="KW-1185">Reference proteome</keyword>
<name>A0ABX4TLM0_9HYPH</name>
<reference evidence="1 2" key="1">
    <citation type="journal article" date="2018" name="FEMS Microbiol. Ecol.">
        <title>Co-invading symbiotic mutualists of Medicago polymorpha retain high ancestral diversity and contain diverse accessory genomes.</title>
        <authorList>
            <person name="Porter S.S."/>
            <person name="Faber-Hammond J.J."/>
            <person name="Friesen M.L."/>
        </authorList>
    </citation>
    <scope>NUCLEOTIDE SEQUENCE [LARGE SCALE GENOMIC DNA]</scope>
    <source>
        <strain evidence="1 2">Str16</strain>
    </source>
</reference>
<gene>
    <name evidence="1" type="ORF">BMJ33_13005</name>
</gene>
<dbReference type="EMBL" id="NBUC01000067">
    <property type="protein sequence ID" value="PLU03816.1"/>
    <property type="molecule type" value="Genomic_DNA"/>
</dbReference>
<accession>A0ABX4TLM0</accession>
<protein>
    <submittedName>
        <fullName evidence="1">Uncharacterized protein</fullName>
    </submittedName>
</protein>
<sequence length="194" mass="21070">MHLSDAVSILADTTGASHGRFETVARRLQEAGMLPKSEGGSNRPSIKIEHAIMILLGHLSGASYGDVAATVTRLVTYQNKSEHGEGDALRFITRMLSALVELDMGLKGKFAYHSAISVVSGDRPAIVIRVSTNDDDPLELAFTPGGEQWQPHLCGDIVETRTLPGRVLFRISHAIRSLLPPALERRTFPFEVTA</sequence>
<dbReference type="Proteomes" id="UP001190825">
    <property type="component" value="Unassembled WGS sequence"/>
</dbReference>
<proteinExistence type="predicted"/>